<dbReference type="Proteomes" id="UP000282184">
    <property type="component" value="Unassembled WGS sequence"/>
</dbReference>
<protein>
    <submittedName>
        <fullName evidence="1">Uncharacterized protein</fullName>
    </submittedName>
</protein>
<keyword evidence="2" id="KW-1185">Reference proteome</keyword>
<accession>A0A431U013</accession>
<dbReference type="AlphaFoldDB" id="A0A431U013"/>
<evidence type="ECO:0000313" key="1">
    <source>
        <dbReference type="EMBL" id="RTQ48227.1"/>
    </source>
</evidence>
<organism evidence="1 2">
    <name type="scientific">Hymenobacter gummosus</name>
    <dbReference type="NCBI Taxonomy" id="1776032"/>
    <lineage>
        <taxon>Bacteria</taxon>
        <taxon>Pseudomonadati</taxon>
        <taxon>Bacteroidota</taxon>
        <taxon>Cytophagia</taxon>
        <taxon>Cytophagales</taxon>
        <taxon>Hymenobacteraceae</taxon>
        <taxon>Hymenobacter</taxon>
    </lineage>
</organism>
<dbReference type="RefSeq" id="WP_126694469.1">
    <property type="nucleotide sequence ID" value="NZ_RXOF01000010.1"/>
</dbReference>
<dbReference type="EMBL" id="RXOF01000010">
    <property type="protein sequence ID" value="RTQ48227.1"/>
    <property type="molecule type" value="Genomic_DNA"/>
</dbReference>
<name>A0A431U013_9BACT</name>
<reference evidence="1 2" key="1">
    <citation type="submission" date="2018-12" db="EMBL/GenBank/DDBJ databases">
        <title>Hymenobacter gummosus sp. nov., isolated from a spring.</title>
        <authorList>
            <person name="Nie L."/>
        </authorList>
    </citation>
    <scope>NUCLEOTIDE SEQUENCE [LARGE SCALE GENOMIC DNA]</scope>
    <source>
        <strain evidence="1 2">KCTC 52166</strain>
    </source>
</reference>
<gene>
    <name evidence="1" type="ORF">EJV47_17520</name>
</gene>
<evidence type="ECO:0000313" key="2">
    <source>
        <dbReference type="Proteomes" id="UP000282184"/>
    </source>
</evidence>
<proteinExistence type="predicted"/>
<sequence>MLDAFLAWLIDKLPRLSPHPVAAKLQEAAQLLAASQPTPEVRSPDSGRTAQDLMASYEEFLAQQEWELALDTLAELGATLAPVPARFWELLAEAAAQMQLPATGAYWQQWRPAPAD</sequence>
<comment type="caution">
    <text evidence="1">The sequence shown here is derived from an EMBL/GenBank/DDBJ whole genome shotgun (WGS) entry which is preliminary data.</text>
</comment>